<reference evidence="6" key="1">
    <citation type="submission" date="2016-04" db="EMBL/GenBank/DDBJ databases">
        <title>The genome sequence project of a novel Fervidobacterium isolate from a hot spring in Thailand.</title>
        <authorList>
            <person name="Gonzalez J.M."/>
            <person name="Cuecas A."/>
            <person name="Kanoksilapatham W."/>
        </authorList>
    </citation>
    <scope>NUCLEOTIDE SEQUENCE [LARGE SCALE GENOMIC DNA]</scope>
    <source>
        <strain evidence="6">FC2004</strain>
    </source>
</reference>
<gene>
    <name evidence="5" type="ORF">A4H02_01175</name>
</gene>
<accession>A0A1E3G710</accession>
<comment type="cofactor">
    <cofactor evidence="1">
        <name>FMN</name>
        <dbReference type="ChEBI" id="CHEBI:58210"/>
    </cofactor>
</comment>
<comment type="similarity">
    <text evidence="3">Belongs to the flavoredoxin family.</text>
</comment>
<dbReference type="OrthoDB" id="9794638at2"/>
<dbReference type="InterPro" id="IPR052174">
    <property type="entry name" value="Flavoredoxin"/>
</dbReference>
<dbReference type="Pfam" id="PF01613">
    <property type="entry name" value="Flavin_Reduct"/>
    <property type="match status" value="1"/>
</dbReference>
<evidence type="ECO:0000313" key="6">
    <source>
        <dbReference type="Proteomes" id="UP000094570"/>
    </source>
</evidence>
<dbReference type="AlphaFoldDB" id="A0A1E3G710"/>
<evidence type="ECO:0000259" key="4">
    <source>
        <dbReference type="SMART" id="SM00903"/>
    </source>
</evidence>
<evidence type="ECO:0000313" key="5">
    <source>
        <dbReference type="EMBL" id="ODN31398.1"/>
    </source>
</evidence>
<dbReference type="GO" id="GO:0010181">
    <property type="term" value="F:FMN binding"/>
    <property type="evidence" value="ECO:0007669"/>
    <property type="project" value="InterPro"/>
</dbReference>
<protein>
    <submittedName>
        <fullName evidence="5">Flavin reductase</fullName>
    </submittedName>
</protein>
<dbReference type="EMBL" id="LWAF01000001">
    <property type="protein sequence ID" value="ODN31398.1"/>
    <property type="molecule type" value="Genomic_DNA"/>
</dbReference>
<dbReference type="InterPro" id="IPR002563">
    <property type="entry name" value="Flavin_Rdtase-like_dom"/>
</dbReference>
<proteinExistence type="inferred from homology"/>
<dbReference type="Gene3D" id="2.30.110.10">
    <property type="entry name" value="Electron Transport, Fmn-binding Protein, Chain A"/>
    <property type="match status" value="1"/>
</dbReference>
<keyword evidence="6" id="KW-1185">Reference proteome</keyword>
<evidence type="ECO:0000256" key="3">
    <source>
        <dbReference type="ARBA" id="ARBA00038054"/>
    </source>
</evidence>
<dbReference type="STRING" id="1008305.A4H02_01175"/>
<organism evidence="5 6">
    <name type="scientific">Fervidobacterium thailandense</name>
    <dbReference type="NCBI Taxonomy" id="1008305"/>
    <lineage>
        <taxon>Bacteria</taxon>
        <taxon>Thermotogati</taxon>
        <taxon>Thermotogota</taxon>
        <taxon>Thermotogae</taxon>
        <taxon>Thermotogales</taxon>
        <taxon>Fervidobacteriaceae</taxon>
        <taxon>Fervidobacterium</taxon>
    </lineage>
</organism>
<keyword evidence="2" id="KW-0285">Flavoprotein</keyword>
<feature type="domain" description="Flavin reductase like" evidence="4">
    <location>
        <begin position="14"/>
        <end position="158"/>
    </location>
</feature>
<dbReference type="Proteomes" id="UP000094570">
    <property type="component" value="Unassembled WGS sequence"/>
</dbReference>
<dbReference type="SUPFAM" id="SSF50475">
    <property type="entry name" value="FMN-binding split barrel"/>
    <property type="match status" value="1"/>
</dbReference>
<dbReference type="InterPro" id="IPR012349">
    <property type="entry name" value="Split_barrel_FMN-bd"/>
</dbReference>
<name>A0A1E3G710_9BACT</name>
<evidence type="ECO:0000256" key="2">
    <source>
        <dbReference type="ARBA" id="ARBA00022630"/>
    </source>
</evidence>
<dbReference type="PANTHER" id="PTHR43567">
    <property type="entry name" value="FLAVOREDOXIN-RELATED-RELATED"/>
    <property type="match status" value="1"/>
</dbReference>
<dbReference type="SMART" id="SM00903">
    <property type="entry name" value="Flavin_Reduct"/>
    <property type="match status" value="1"/>
</dbReference>
<comment type="caution">
    <text evidence="5">The sequence shown here is derived from an EMBL/GenBank/DDBJ whole genome shotgun (WGS) entry which is preliminary data.</text>
</comment>
<evidence type="ECO:0000256" key="1">
    <source>
        <dbReference type="ARBA" id="ARBA00001917"/>
    </source>
</evidence>
<dbReference type="PANTHER" id="PTHR43567:SF1">
    <property type="entry name" value="FLAVOREDOXIN"/>
    <property type="match status" value="1"/>
</dbReference>
<dbReference type="GO" id="GO:0016646">
    <property type="term" value="F:oxidoreductase activity, acting on the CH-NH group of donors, NAD or NADP as acceptor"/>
    <property type="evidence" value="ECO:0007669"/>
    <property type="project" value="UniProtKB-ARBA"/>
</dbReference>
<sequence>MKMKKFSKNPSKFYFHYPFPVAVVGVKVGDVVNFMSAAWHTQLSFDPPLYGVAISPKRFTSSLLEKAHEFSLNFLDFKDYRLAGTFGRLSGREVDKSRIPGGEWTIGNVLNVPILERAVAVYECKLVKFEPLGDHVLYVGQILGVHYDEDYFNTGVGRSTLLYMGNDLYSCAHSVNSVSFTKEDALRFLNESTLGRDEQ</sequence>